<proteinExistence type="inferred from homology"/>
<reference evidence="9 11" key="2">
    <citation type="submission" date="2018-03" db="EMBL/GenBank/DDBJ databases">
        <authorList>
            <person name="Fogelqvist J."/>
        </authorList>
    </citation>
    <scope>NUCLEOTIDE SEQUENCE [LARGE SCALE GENOMIC DNA]</scope>
</reference>
<geneLocation type="mitochondrion" evidence="9"/>
<name>A0A0G4J6G6_PLABS</name>
<dbReference type="Pfam" id="PF01115">
    <property type="entry name" value="F_actin_cap_B"/>
    <property type="match status" value="1"/>
</dbReference>
<dbReference type="PRINTS" id="PR00192">
    <property type="entry name" value="FACTINCAPB"/>
</dbReference>
<keyword evidence="3 7" id="KW-0117">Actin capping</keyword>
<dbReference type="FunFam" id="1.20.58.570:FF:000001">
    <property type="entry name" value="F-actin-capping protein subunit beta"/>
    <property type="match status" value="1"/>
</dbReference>
<keyword evidence="6 7" id="KW-0206">Cytoskeleton</keyword>
<gene>
    <name evidence="8" type="ORF">PBRA_002938</name>
    <name evidence="9" type="ORF">PLBR_LOCUS2637</name>
</gene>
<dbReference type="OrthoDB" id="9979678at2759"/>
<dbReference type="PANTHER" id="PTHR10619:SF0">
    <property type="entry name" value="F-ACTIN-CAPPING PROTEIN SUBUNIT BETA ISOFORMS 1 AND 2"/>
    <property type="match status" value="1"/>
</dbReference>
<evidence type="ECO:0000256" key="5">
    <source>
        <dbReference type="ARBA" id="ARBA00023203"/>
    </source>
</evidence>
<evidence type="ECO:0000256" key="2">
    <source>
        <dbReference type="ARBA" id="ARBA00006039"/>
    </source>
</evidence>
<evidence type="ECO:0000313" key="10">
    <source>
        <dbReference type="Proteomes" id="UP000039324"/>
    </source>
</evidence>
<protein>
    <recommendedName>
        <fullName evidence="7">F-actin-capping protein subunit beta</fullName>
    </recommendedName>
</protein>
<accession>A0A0G4J6G6</accession>
<dbReference type="GO" id="GO:0030036">
    <property type="term" value="P:actin cytoskeleton organization"/>
    <property type="evidence" value="ECO:0007669"/>
    <property type="project" value="InterPro"/>
</dbReference>
<comment type="subcellular location">
    <subcellularLocation>
        <location evidence="1 7">Cytoplasm</location>
        <location evidence="1 7">Cytoskeleton</location>
    </subcellularLocation>
</comment>
<keyword evidence="4 7" id="KW-0963">Cytoplasm</keyword>
<dbReference type="GO" id="GO:0000902">
    <property type="term" value="P:cell morphogenesis"/>
    <property type="evidence" value="ECO:0007669"/>
    <property type="project" value="TreeGrafter"/>
</dbReference>
<evidence type="ECO:0000313" key="11">
    <source>
        <dbReference type="Proteomes" id="UP000290189"/>
    </source>
</evidence>
<dbReference type="InterPro" id="IPR043175">
    <property type="entry name" value="CAPZB_N"/>
</dbReference>
<comment type="subunit">
    <text evidence="7">Heterodimer of an alpha and a beta subunit.</text>
</comment>
<dbReference type="InterPro" id="IPR001698">
    <property type="entry name" value="CAPZB"/>
</dbReference>
<dbReference type="GO" id="GO:0008290">
    <property type="term" value="C:F-actin capping protein complex"/>
    <property type="evidence" value="ECO:0007669"/>
    <property type="project" value="UniProtKB-UniRule"/>
</dbReference>
<keyword evidence="5 7" id="KW-0009">Actin-binding</keyword>
<dbReference type="GO" id="GO:0005737">
    <property type="term" value="C:cytoplasm"/>
    <property type="evidence" value="ECO:0007669"/>
    <property type="project" value="InterPro"/>
</dbReference>
<dbReference type="PROSITE" id="PS00231">
    <property type="entry name" value="F_ACTIN_CAPPING_BETA"/>
    <property type="match status" value="1"/>
</dbReference>
<evidence type="ECO:0000256" key="4">
    <source>
        <dbReference type="ARBA" id="ARBA00022490"/>
    </source>
</evidence>
<evidence type="ECO:0000313" key="9">
    <source>
        <dbReference type="EMBL" id="SPQ95422.1"/>
    </source>
</evidence>
<evidence type="ECO:0000256" key="1">
    <source>
        <dbReference type="ARBA" id="ARBA00004245"/>
    </source>
</evidence>
<evidence type="ECO:0000256" key="3">
    <source>
        <dbReference type="ARBA" id="ARBA00022467"/>
    </source>
</evidence>
<dbReference type="STRING" id="37360.A0A0G4J6G6"/>
<comment type="function">
    <text evidence="7">F-actin-capping proteins bind in a Ca(2+)-independent manner to the fast growing ends of actin filaments (barbed end) thereby blocking the exchange of subunits at these ends. Unlike other capping proteins (such as gelsolin and severin), these proteins do not sever actin filaments.</text>
</comment>
<dbReference type="EMBL" id="CDSF01000144">
    <property type="protein sequence ID" value="CEP03178.1"/>
    <property type="molecule type" value="Genomic_DNA"/>
</dbReference>
<dbReference type="Gene3D" id="1.20.58.570">
    <property type="match status" value="1"/>
</dbReference>
<dbReference type="Gene3D" id="3.90.1150.210">
    <property type="entry name" value="F-actin capping protein, beta subunit"/>
    <property type="match status" value="1"/>
</dbReference>
<dbReference type="Proteomes" id="UP000039324">
    <property type="component" value="Unassembled WGS sequence"/>
</dbReference>
<dbReference type="InterPro" id="IPR042276">
    <property type="entry name" value="CapZ_alpha/beta_2"/>
</dbReference>
<keyword evidence="9" id="KW-0496">Mitochondrion</keyword>
<dbReference type="EMBL" id="OVEO01000004">
    <property type="protein sequence ID" value="SPQ95422.1"/>
    <property type="molecule type" value="Genomic_DNA"/>
</dbReference>
<dbReference type="Proteomes" id="UP000290189">
    <property type="component" value="Unassembled WGS sequence"/>
</dbReference>
<dbReference type="InterPro" id="IPR019771">
    <property type="entry name" value="F-actin_capping_bsu_CS"/>
</dbReference>
<dbReference type="SUPFAM" id="SSF90096">
    <property type="entry name" value="Subunits of heterodimeric actin filament capping protein Capz"/>
    <property type="match status" value="1"/>
</dbReference>
<dbReference type="GO" id="GO:0051015">
    <property type="term" value="F:actin filament binding"/>
    <property type="evidence" value="ECO:0007669"/>
    <property type="project" value="TreeGrafter"/>
</dbReference>
<keyword evidence="10" id="KW-1185">Reference proteome</keyword>
<evidence type="ECO:0000313" key="8">
    <source>
        <dbReference type="EMBL" id="CEP03178.1"/>
    </source>
</evidence>
<comment type="similarity">
    <text evidence="2 7">Belongs to the F-actin-capping protein beta subunit family.</text>
</comment>
<dbReference type="AlphaFoldDB" id="A0A0G4J6G6"/>
<dbReference type="InterPro" id="IPR037282">
    <property type="entry name" value="CapZ_alpha/beta"/>
</dbReference>
<sequence length="278" mass="31209">MSDEQLKAALNLMRRMPPSSTETSLSGLINLVPDLTDELLQRIDQPLKIAKDTVAGRNYVICDYNRDGDSYRSPWSNKYFPELDDGFTPSDKLRELEIQCNAVFDQYRHLYFEGGHSSVYLWDIDEVSFAGCFLVQKDVDSVKGLKTGTWNSIHVVEARDKKNGQFEYRLTTTVIVAMDVSNAAVGDVDLSGHMTMQDAKTLPLDADNTHVSNMGKMIEDIELRIRNSIEGIYIQKTREVVNGIRNSGSHPRQLASFTESLKEAVTKHNSAKSAKAEP</sequence>
<dbReference type="GO" id="GO:0051016">
    <property type="term" value="P:barbed-end actin filament capping"/>
    <property type="evidence" value="ECO:0007669"/>
    <property type="project" value="UniProtKB-UniRule"/>
</dbReference>
<dbReference type="PANTHER" id="PTHR10619">
    <property type="entry name" value="F-ACTIN-CAPPING PROTEIN SUBUNIT BETA"/>
    <property type="match status" value="1"/>
</dbReference>
<evidence type="ECO:0000256" key="6">
    <source>
        <dbReference type="ARBA" id="ARBA00023212"/>
    </source>
</evidence>
<reference evidence="8 10" key="1">
    <citation type="submission" date="2015-02" db="EMBL/GenBank/DDBJ databases">
        <authorList>
            <person name="Chooi Y.-H."/>
        </authorList>
    </citation>
    <scope>NUCLEOTIDE SEQUENCE [LARGE SCALE GENOMIC DNA]</scope>
    <source>
        <strain evidence="8">E3</strain>
    </source>
</reference>
<organism evidence="8 10">
    <name type="scientific">Plasmodiophora brassicae</name>
    <name type="common">Clubroot disease agent</name>
    <dbReference type="NCBI Taxonomy" id="37360"/>
    <lineage>
        <taxon>Eukaryota</taxon>
        <taxon>Sar</taxon>
        <taxon>Rhizaria</taxon>
        <taxon>Endomyxa</taxon>
        <taxon>Phytomyxea</taxon>
        <taxon>Plasmodiophorida</taxon>
        <taxon>Plasmodiophoridae</taxon>
        <taxon>Plasmodiophora</taxon>
    </lineage>
</organism>
<evidence type="ECO:0000256" key="7">
    <source>
        <dbReference type="RuleBase" id="RU365078"/>
    </source>
</evidence>
<dbReference type="OMA" id="WSNKYYP"/>